<name>A0ABV7NLH6_9SPHN</name>
<reference evidence="2" key="1">
    <citation type="journal article" date="2019" name="Int. J. Syst. Evol. Microbiol.">
        <title>The Global Catalogue of Microorganisms (GCM) 10K type strain sequencing project: providing services to taxonomists for standard genome sequencing and annotation.</title>
        <authorList>
            <consortium name="The Broad Institute Genomics Platform"/>
            <consortium name="The Broad Institute Genome Sequencing Center for Infectious Disease"/>
            <person name="Wu L."/>
            <person name="Ma J."/>
        </authorList>
    </citation>
    <scope>NUCLEOTIDE SEQUENCE [LARGE SCALE GENOMIC DNA]</scope>
    <source>
        <strain evidence="2">CCM 7491</strain>
    </source>
</reference>
<dbReference type="EMBL" id="JBHRVU010000005">
    <property type="protein sequence ID" value="MFC3443860.1"/>
    <property type="molecule type" value="Genomic_DNA"/>
</dbReference>
<protein>
    <recommendedName>
        <fullName evidence="3">SMI1/KNR4 family protein</fullName>
    </recommendedName>
</protein>
<comment type="caution">
    <text evidence="1">The sequence shown here is derived from an EMBL/GenBank/DDBJ whole genome shotgun (WGS) entry which is preliminary data.</text>
</comment>
<evidence type="ECO:0008006" key="3">
    <source>
        <dbReference type="Google" id="ProtNLM"/>
    </source>
</evidence>
<evidence type="ECO:0000313" key="1">
    <source>
        <dbReference type="EMBL" id="MFC3443860.1"/>
    </source>
</evidence>
<organism evidence="1 2">
    <name type="scientific">Sphingobium rhizovicinum</name>
    <dbReference type="NCBI Taxonomy" id="432308"/>
    <lineage>
        <taxon>Bacteria</taxon>
        <taxon>Pseudomonadati</taxon>
        <taxon>Pseudomonadota</taxon>
        <taxon>Alphaproteobacteria</taxon>
        <taxon>Sphingomonadales</taxon>
        <taxon>Sphingomonadaceae</taxon>
        <taxon>Sphingobium</taxon>
    </lineage>
</organism>
<dbReference type="RefSeq" id="WP_380798757.1">
    <property type="nucleotide sequence ID" value="NZ_JBHRVU010000005.1"/>
</dbReference>
<gene>
    <name evidence="1" type="ORF">ACFOKF_22175</name>
</gene>
<keyword evidence="2" id="KW-1185">Reference proteome</keyword>
<dbReference type="Proteomes" id="UP001595681">
    <property type="component" value="Unassembled WGS sequence"/>
</dbReference>
<proteinExistence type="predicted"/>
<sequence length="154" mass="16660">MADRVSASITLGGTLSAADYAALCTIIASEDLSTDWDGDPFSSQHRTIGEPLRLFAHEVALGRFEALEGWCVEKRLSFARWSGGYPGQFGAQRLVFAGQGDPLVYAADEEDQIVLPRTTIEQLGSFDAVMAYFEAADCPVPALIVEGERAREQG</sequence>
<evidence type="ECO:0000313" key="2">
    <source>
        <dbReference type="Proteomes" id="UP001595681"/>
    </source>
</evidence>
<accession>A0ABV7NLH6</accession>